<dbReference type="InterPro" id="IPR029058">
    <property type="entry name" value="AB_hydrolase_fold"/>
</dbReference>
<dbReference type="AlphaFoldDB" id="A0A931J1Y7"/>
<evidence type="ECO:0000313" key="6">
    <source>
        <dbReference type="Proteomes" id="UP000613266"/>
    </source>
</evidence>
<sequence>MARWICPQAFCAVAGQVPPMSSVRERATVWLQTQIGRWVFRPSRPMQDIRAQYERLSTVSRAKLKARYPAISFADHDLGGVPAESTCSLAEPQRLLMHLHGGVYFFGSAASFRARANNLSFRCRAQVFMPEYRLAPEHPFPAAFEDVKRAWRALAALHPGAALTLSGDSAGGGLALALMMAMRDEGGPLPERCFVISPWTDLSCSGTSVETNRRLDWFGRQHAEAWVPQILAGADATDPRISPLFGRFEGLPPLLFVVGGHEVILDDTRRCVAKARAAGVAVQELIGAGMLHDYPLALPKLAESQRAWRAIAEFCRA</sequence>
<dbReference type="RefSeq" id="WP_198111017.1">
    <property type="nucleotide sequence ID" value="NZ_JAEDAK010000006.1"/>
</dbReference>
<dbReference type="InterPro" id="IPR050300">
    <property type="entry name" value="GDXG_lipolytic_enzyme"/>
</dbReference>
<dbReference type="InterPro" id="IPR033140">
    <property type="entry name" value="Lipase_GDXG_put_SER_AS"/>
</dbReference>
<evidence type="ECO:0000256" key="1">
    <source>
        <dbReference type="ARBA" id="ARBA00010515"/>
    </source>
</evidence>
<evidence type="ECO:0000256" key="3">
    <source>
        <dbReference type="PROSITE-ProRule" id="PRU10038"/>
    </source>
</evidence>
<dbReference type="GO" id="GO:0004806">
    <property type="term" value="F:triacylglycerol lipase activity"/>
    <property type="evidence" value="ECO:0007669"/>
    <property type="project" value="TreeGrafter"/>
</dbReference>
<name>A0A931J1Y7_9BURK</name>
<comment type="similarity">
    <text evidence="1">Belongs to the 'GDXG' lipolytic enzyme family.</text>
</comment>
<dbReference type="SUPFAM" id="SSF53474">
    <property type="entry name" value="alpha/beta-Hydrolases"/>
    <property type="match status" value="1"/>
</dbReference>
<reference evidence="5" key="1">
    <citation type="submission" date="2020-12" db="EMBL/GenBank/DDBJ databases">
        <title>The genome sequence of Inhella sp. 1Y17.</title>
        <authorList>
            <person name="Liu Y."/>
        </authorList>
    </citation>
    <scope>NUCLEOTIDE SEQUENCE</scope>
    <source>
        <strain evidence="5">1Y17</strain>
    </source>
</reference>
<feature type="domain" description="Alpha/beta hydrolase fold-3" evidence="4">
    <location>
        <begin position="96"/>
        <end position="294"/>
    </location>
</feature>
<protein>
    <submittedName>
        <fullName evidence="5">Alpha/beta hydrolase</fullName>
    </submittedName>
</protein>
<dbReference type="InterPro" id="IPR013094">
    <property type="entry name" value="AB_hydrolase_3"/>
</dbReference>
<evidence type="ECO:0000259" key="4">
    <source>
        <dbReference type="Pfam" id="PF07859"/>
    </source>
</evidence>
<dbReference type="Gene3D" id="3.40.50.1820">
    <property type="entry name" value="alpha/beta hydrolase"/>
    <property type="match status" value="1"/>
</dbReference>
<comment type="caution">
    <text evidence="5">The sequence shown here is derived from an EMBL/GenBank/DDBJ whole genome shotgun (WGS) entry which is preliminary data.</text>
</comment>
<dbReference type="PANTHER" id="PTHR48081">
    <property type="entry name" value="AB HYDROLASE SUPERFAMILY PROTEIN C4A8.06C"/>
    <property type="match status" value="1"/>
</dbReference>
<proteinExistence type="inferred from homology"/>
<dbReference type="EMBL" id="JAEDAK010000006">
    <property type="protein sequence ID" value="MBH9577238.1"/>
    <property type="molecule type" value="Genomic_DNA"/>
</dbReference>
<organism evidence="5 6">
    <name type="scientific">Inhella proteolytica</name>
    <dbReference type="NCBI Taxonomy" id="2795029"/>
    <lineage>
        <taxon>Bacteria</taxon>
        <taxon>Pseudomonadati</taxon>
        <taxon>Pseudomonadota</taxon>
        <taxon>Betaproteobacteria</taxon>
        <taxon>Burkholderiales</taxon>
        <taxon>Sphaerotilaceae</taxon>
        <taxon>Inhella</taxon>
    </lineage>
</organism>
<evidence type="ECO:0000256" key="2">
    <source>
        <dbReference type="ARBA" id="ARBA00022801"/>
    </source>
</evidence>
<evidence type="ECO:0000313" key="5">
    <source>
        <dbReference type="EMBL" id="MBH9577238.1"/>
    </source>
</evidence>
<dbReference type="PROSITE" id="PS01174">
    <property type="entry name" value="LIPASE_GDXG_SER"/>
    <property type="match status" value="1"/>
</dbReference>
<feature type="active site" evidence="3">
    <location>
        <position position="169"/>
    </location>
</feature>
<dbReference type="Proteomes" id="UP000613266">
    <property type="component" value="Unassembled WGS sequence"/>
</dbReference>
<keyword evidence="2 5" id="KW-0378">Hydrolase</keyword>
<dbReference type="Pfam" id="PF07859">
    <property type="entry name" value="Abhydrolase_3"/>
    <property type="match status" value="1"/>
</dbReference>
<keyword evidence="6" id="KW-1185">Reference proteome</keyword>
<accession>A0A931J1Y7</accession>
<gene>
    <name evidence="5" type="ORF">I7X39_10000</name>
</gene>
<dbReference type="PANTHER" id="PTHR48081:SF30">
    <property type="entry name" value="ACETYL-HYDROLASE LIPR-RELATED"/>
    <property type="match status" value="1"/>
</dbReference>